<feature type="region of interest" description="Disordered" evidence="1">
    <location>
        <begin position="99"/>
        <end position="124"/>
    </location>
</feature>
<sequence>MSSPALSFFGCQPVGACNEVNPLLKRRGLRGRKWLLERHWELLSLEDEVVEDAPWPIVNIPRLIGTAAPESPHSLPKFFKKGEFPHSIPEEEAKGEVAPVKDPVGNEGVGVDTTGASIETGIGPRDAARKGAKVRAGAQLLRAQVQELGTHVAFLESKAYETKIIERYHNGHLGKIEVALACKGGFDYLKGQLPPKLLLKEDCFKYPSQVATCLDIPRVLKVQGGLGIVQEDEVEAFEGEEEVVGEGLDNEADPSSPEN</sequence>
<keyword evidence="3" id="KW-1185">Reference proteome</keyword>
<dbReference type="EMBL" id="CM007385">
    <property type="protein sequence ID" value="ONK69167.1"/>
    <property type="molecule type" value="Genomic_DNA"/>
</dbReference>
<feature type="region of interest" description="Disordered" evidence="1">
    <location>
        <begin position="239"/>
        <end position="259"/>
    </location>
</feature>
<evidence type="ECO:0000313" key="3">
    <source>
        <dbReference type="Proteomes" id="UP000243459"/>
    </source>
</evidence>
<dbReference type="Proteomes" id="UP000243459">
    <property type="component" value="Chromosome 5"/>
</dbReference>
<evidence type="ECO:0000256" key="1">
    <source>
        <dbReference type="SAM" id="MobiDB-lite"/>
    </source>
</evidence>
<organism evidence="2 3">
    <name type="scientific">Asparagus officinalis</name>
    <name type="common">Garden asparagus</name>
    <dbReference type="NCBI Taxonomy" id="4686"/>
    <lineage>
        <taxon>Eukaryota</taxon>
        <taxon>Viridiplantae</taxon>
        <taxon>Streptophyta</taxon>
        <taxon>Embryophyta</taxon>
        <taxon>Tracheophyta</taxon>
        <taxon>Spermatophyta</taxon>
        <taxon>Magnoliopsida</taxon>
        <taxon>Liliopsida</taxon>
        <taxon>Asparagales</taxon>
        <taxon>Asparagaceae</taxon>
        <taxon>Asparagoideae</taxon>
        <taxon>Asparagus</taxon>
    </lineage>
</organism>
<feature type="compositionally biased region" description="Acidic residues" evidence="1">
    <location>
        <begin position="239"/>
        <end position="252"/>
    </location>
</feature>
<reference evidence="3" key="1">
    <citation type="journal article" date="2017" name="Nat. Commun.">
        <title>The asparagus genome sheds light on the origin and evolution of a young Y chromosome.</title>
        <authorList>
            <person name="Harkess A."/>
            <person name="Zhou J."/>
            <person name="Xu C."/>
            <person name="Bowers J.E."/>
            <person name="Van der Hulst R."/>
            <person name="Ayyampalayam S."/>
            <person name="Mercati F."/>
            <person name="Riccardi P."/>
            <person name="McKain M.R."/>
            <person name="Kakrana A."/>
            <person name="Tang H."/>
            <person name="Ray J."/>
            <person name="Groenendijk J."/>
            <person name="Arikit S."/>
            <person name="Mathioni S.M."/>
            <person name="Nakano M."/>
            <person name="Shan H."/>
            <person name="Telgmann-Rauber A."/>
            <person name="Kanno A."/>
            <person name="Yue Z."/>
            <person name="Chen H."/>
            <person name="Li W."/>
            <person name="Chen Y."/>
            <person name="Xu X."/>
            <person name="Zhang Y."/>
            <person name="Luo S."/>
            <person name="Chen H."/>
            <person name="Gao J."/>
            <person name="Mao Z."/>
            <person name="Pires J.C."/>
            <person name="Luo M."/>
            <person name="Kudrna D."/>
            <person name="Wing R.A."/>
            <person name="Meyers B.C."/>
            <person name="Yi K."/>
            <person name="Kong H."/>
            <person name="Lavrijsen P."/>
            <person name="Sunseri F."/>
            <person name="Falavigna A."/>
            <person name="Ye Y."/>
            <person name="Leebens-Mack J.H."/>
            <person name="Chen G."/>
        </authorList>
    </citation>
    <scope>NUCLEOTIDE SEQUENCE [LARGE SCALE GENOMIC DNA]</scope>
    <source>
        <strain evidence="3">cv. DH0086</strain>
    </source>
</reference>
<gene>
    <name evidence="2" type="ORF">A4U43_C05F20040</name>
</gene>
<accession>A0A5P1EVH3</accession>
<name>A0A5P1EVH3_ASPOF</name>
<dbReference type="Gramene" id="ONK69167">
    <property type="protein sequence ID" value="ONK69167"/>
    <property type="gene ID" value="A4U43_C05F20040"/>
</dbReference>
<proteinExistence type="predicted"/>
<dbReference type="AlphaFoldDB" id="A0A5P1EVH3"/>
<protein>
    <submittedName>
        <fullName evidence="2">Uncharacterized protein</fullName>
    </submittedName>
</protein>
<evidence type="ECO:0000313" key="2">
    <source>
        <dbReference type="EMBL" id="ONK69167.1"/>
    </source>
</evidence>